<evidence type="ECO:0000256" key="11">
    <source>
        <dbReference type="RuleBase" id="RU000304"/>
    </source>
</evidence>
<dbReference type="AlphaFoldDB" id="A0A835Q4P6"/>
<dbReference type="FunFam" id="1.10.510.10:FF:000312">
    <property type="entry name" value="Serine/threonine-protein kinase OXI1"/>
    <property type="match status" value="1"/>
</dbReference>
<evidence type="ECO:0000256" key="2">
    <source>
        <dbReference type="ARBA" id="ARBA00012513"/>
    </source>
</evidence>
<evidence type="ECO:0000256" key="5">
    <source>
        <dbReference type="ARBA" id="ARBA00022741"/>
    </source>
</evidence>
<evidence type="ECO:0000256" key="1">
    <source>
        <dbReference type="ARBA" id="ARBA00009903"/>
    </source>
</evidence>
<gene>
    <name evidence="13" type="ORF">HPP92_017831</name>
</gene>
<keyword evidence="5 10" id="KW-0547">Nucleotide-binding</keyword>
<dbReference type="SMART" id="SM00220">
    <property type="entry name" value="S_TKc"/>
    <property type="match status" value="1"/>
</dbReference>
<evidence type="ECO:0000313" key="14">
    <source>
        <dbReference type="Proteomes" id="UP000636800"/>
    </source>
</evidence>
<evidence type="ECO:0000256" key="4">
    <source>
        <dbReference type="ARBA" id="ARBA00022679"/>
    </source>
</evidence>
<dbReference type="Gene3D" id="3.30.200.20">
    <property type="entry name" value="Phosphorylase Kinase, domain 1"/>
    <property type="match status" value="1"/>
</dbReference>
<feature type="domain" description="Protein kinase" evidence="12">
    <location>
        <begin position="8"/>
        <end position="342"/>
    </location>
</feature>
<accession>A0A835Q4P6</accession>
<comment type="catalytic activity">
    <reaction evidence="9">
        <text>L-seryl-[protein] + ATP = O-phospho-L-seryl-[protein] + ADP + H(+)</text>
        <dbReference type="Rhea" id="RHEA:17989"/>
        <dbReference type="Rhea" id="RHEA-COMP:9863"/>
        <dbReference type="Rhea" id="RHEA-COMP:11604"/>
        <dbReference type="ChEBI" id="CHEBI:15378"/>
        <dbReference type="ChEBI" id="CHEBI:29999"/>
        <dbReference type="ChEBI" id="CHEBI:30616"/>
        <dbReference type="ChEBI" id="CHEBI:83421"/>
        <dbReference type="ChEBI" id="CHEBI:456216"/>
        <dbReference type="EC" id="2.7.11.1"/>
    </reaction>
</comment>
<evidence type="ECO:0000256" key="9">
    <source>
        <dbReference type="ARBA" id="ARBA00048679"/>
    </source>
</evidence>
<evidence type="ECO:0000256" key="10">
    <source>
        <dbReference type="PROSITE-ProRule" id="PRU10141"/>
    </source>
</evidence>
<evidence type="ECO:0000259" key="12">
    <source>
        <dbReference type="PROSITE" id="PS50011"/>
    </source>
</evidence>
<comment type="similarity">
    <text evidence="1">Belongs to the protein kinase superfamily. AGC Ser/Thr protein kinase family.</text>
</comment>
<dbReference type="GO" id="GO:0004674">
    <property type="term" value="F:protein serine/threonine kinase activity"/>
    <property type="evidence" value="ECO:0007669"/>
    <property type="project" value="UniProtKB-KW"/>
</dbReference>
<dbReference type="SUPFAM" id="SSF56112">
    <property type="entry name" value="Protein kinase-like (PK-like)"/>
    <property type="match status" value="1"/>
</dbReference>
<dbReference type="PROSITE" id="PS00108">
    <property type="entry name" value="PROTEIN_KINASE_ST"/>
    <property type="match status" value="1"/>
</dbReference>
<feature type="binding site" evidence="10">
    <location>
        <position position="41"/>
    </location>
    <ligand>
        <name>ATP</name>
        <dbReference type="ChEBI" id="CHEBI:30616"/>
    </ligand>
</feature>
<dbReference type="PROSITE" id="PS50011">
    <property type="entry name" value="PROTEIN_KINASE_DOM"/>
    <property type="match status" value="1"/>
</dbReference>
<reference evidence="13 14" key="1">
    <citation type="journal article" date="2020" name="Nat. Food">
        <title>A phased Vanilla planifolia genome enables genetic improvement of flavour and production.</title>
        <authorList>
            <person name="Hasing T."/>
            <person name="Tang H."/>
            <person name="Brym M."/>
            <person name="Khazi F."/>
            <person name="Huang T."/>
            <person name="Chambers A.H."/>
        </authorList>
    </citation>
    <scope>NUCLEOTIDE SEQUENCE [LARGE SCALE GENOMIC DNA]</scope>
    <source>
        <tissue evidence="13">Leaf</tissue>
    </source>
</reference>
<proteinExistence type="inferred from homology"/>
<dbReference type="InterPro" id="IPR017441">
    <property type="entry name" value="Protein_kinase_ATP_BS"/>
</dbReference>
<dbReference type="InterPro" id="IPR008271">
    <property type="entry name" value="Ser/Thr_kinase_AS"/>
</dbReference>
<dbReference type="InterPro" id="IPR000719">
    <property type="entry name" value="Prot_kinase_dom"/>
</dbReference>
<comment type="caution">
    <text evidence="13">The sequence shown here is derived from an EMBL/GenBank/DDBJ whole genome shotgun (WGS) entry which is preliminary data.</text>
</comment>
<evidence type="ECO:0000256" key="3">
    <source>
        <dbReference type="ARBA" id="ARBA00022527"/>
    </source>
</evidence>
<sequence>MELDLESLSAVRVLGRGATGTVFLVYERCSVQPNPSVFALKVVEKKDNSAKPDAERRARWELSVLSRLTAYPHPFLPSLLGSADTQDLLAWAMPYYPSGNLHSLRHSLSPDRIFSTAAIRFYLSELLSALAHLHSLGIVYRDLKPENILLRSNGHIVLTDFDLSCHLNPRTVPTLPFPPPSSPAILPHCRHRRHYRNLTRILFHTTTPAPAEQVKRAKSARVSPVSRHRSSFSGGVLVERSHSFVGTEEYVSPEVLRGDGHEFAVDWWALGILAYEMAYGRTPFRGRNRKETFRNVLTRQPEFFGKHQSELKDLIARLLTKDPTRRLGYAGGAMEIKEHPFFRGVRWDILEEVGRPPFLATAEEIEEEEGRSPPAEVFNVREYFKKMTQQKVASIRSPASLSLTEF</sequence>
<dbReference type="Pfam" id="PF00069">
    <property type="entry name" value="Pkinase"/>
    <property type="match status" value="2"/>
</dbReference>
<dbReference type="Proteomes" id="UP000636800">
    <property type="component" value="Unassembled WGS sequence"/>
</dbReference>
<comment type="catalytic activity">
    <reaction evidence="8">
        <text>L-threonyl-[protein] + ATP = O-phospho-L-threonyl-[protein] + ADP + H(+)</text>
        <dbReference type="Rhea" id="RHEA:46608"/>
        <dbReference type="Rhea" id="RHEA-COMP:11060"/>
        <dbReference type="Rhea" id="RHEA-COMP:11605"/>
        <dbReference type="ChEBI" id="CHEBI:15378"/>
        <dbReference type="ChEBI" id="CHEBI:30013"/>
        <dbReference type="ChEBI" id="CHEBI:30616"/>
        <dbReference type="ChEBI" id="CHEBI:61977"/>
        <dbReference type="ChEBI" id="CHEBI:456216"/>
        <dbReference type="EC" id="2.7.11.1"/>
    </reaction>
</comment>
<keyword evidence="6" id="KW-0418">Kinase</keyword>
<name>A0A835Q4P6_VANPL</name>
<keyword evidence="7 10" id="KW-0067">ATP-binding</keyword>
<dbReference type="FunFam" id="1.10.510.10:FF:000294">
    <property type="entry name" value="Serine/threonine-protein kinase OXI1"/>
    <property type="match status" value="1"/>
</dbReference>
<dbReference type="PROSITE" id="PS00107">
    <property type="entry name" value="PROTEIN_KINASE_ATP"/>
    <property type="match status" value="1"/>
</dbReference>
<dbReference type="GO" id="GO:0005524">
    <property type="term" value="F:ATP binding"/>
    <property type="evidence" value="ECO:0007669"/>
    <property type="project" value="UniProtKB-UniRule"/>
</dbReference>
<organism evidence="13 14">
    <name type="scientific">Vanilla planifolia</name>
    <name type="common">Vanilla</name>
    <dbReference type="NCBI Taxonomy" id="51239"/>
    <lineage>
        <taxon>Eukaryota</taxon>
        <taxon>Viridiplantae</taxon>
        <taxon>Streptophyta</taxon>
        <taxon>Embryophyta</taxon>
        <taxon>Tracheophyta</taxon>
        <taxon>Spermatophyta</taxon>
        <taxon>Magnoliopsida</taxon>
        <taxon>Liliopsida</taxon>
        <taxon>Asparagales</taxon>
        <taxon>Orchidaceae</taxon>
        <taxon>Vanilloideae</taxon>
        <taxon>Vanilleae</taxon>
        <taxon>Vanilla</taxon>
    </lineage>
</organism>
<dbReference type="InterPro" id="IPR011009">
    <property type="entry name" value="Kinase-like_dom_sf"/>
</dbReference>
<evidence type="ECO:0000256" key="8">
    <source>
        <dbReference type="ARBA" id="ARBA00047899"/>
    </source>
</evidence>
<dbReference type="EMBL" id="JADCNL010000009">
    <property type="protein sequence ID" value="KAG0466251.1"/>
    <property type="molecule type" value="Genomic_DNA"/>
</dbReference>
<dbReference type="Gene3D" id="1.10.510.10">
    <property type="entry name" value="Transferase(Phosphotransferase) domain 1"/>
    <property type="match status" value="1"/>
</dbReference>
<keyword evidence="3 11" id="KW-0723">Serine/threonine-protein kinase</keyword>
<dbReference type="EC" id="2.7.11.1" evidence="2"/>
<evidence type="ECO:0000256" key="6">
    <source>
        <dbReference type="ARBA" id="ARBA00022777"/>
    </source>
</evidence>
<evidence type="ECO:0000256" key="7">
    <source>
        <dbReference type="ARBA" id="ARBA00022840"/>
    </source>
</evidence>
<evidence type="ECO:0000313" key="13">
    <source>
        <dbReference type="EMBL" id="KAG0466251.1"/>
    </source>
</evidence>
<dbReference type="PANTHER" id="PTHR45637">
    <property type="entry name" value="FLIPPASE KINASE 1-RELATED"/>
    <property type="match status" value="1"/>
</dbReference>
<keyword evidence="14" id="KW-1185">Reference proteome</keyword>
<keyword evidence="4" id="KW-0808">Transferase</keyword>
<protein>
    <recommendedName>
        <fullName evidence="2">non-specific serine/threonine protein kinase</fullName>
        <ecNumber evidence="2">2.7.11.1</ecNumber>
    </recommendedName>
</protein>